<evidence type="ECO:0008006" key="6">
    <source>
        <dbReference type="Google" id="ProtNLM"/>
    </source>
</evidence>
<evidence type="ECO:0000256" key="2">
    <source>
        <dbReference type="SAM" id="MobiDB-lite"/>
    </source>
</evidence>
<dbReference type="SUPFAM" id="SSF56959">
    <property type="entry name" value="Leukocidin-like"/>
    <property type="match status" value="1"/>
</dbReference>
<feature type="compositionally biased region" description="Low complexity" evidence="2">
    <location>
        <begin position="29"/>
        <end position="53"/>
    </location>
</feature>
<evidence type="ECO:0000313" key="4">
    <source>
        <dbReference type="EMBL" id="BBZ30791.1"/>
    </source>
</evidence>
<keyword evidence="5" id="KW-1185">Reference proteome</keyword>
<accession>A0A7I7XNH6</accession>
<dbReference type="InterPro" id="IPR015286">
    <property type="entry name" value="Porin_fam_mycobact-type"/>
</dbReference>
<evidence type="ECO:0000256" key="3">
    <source>
        <dbReference type="SAM" id="SignalP"/>
    </source>
</evidence>
<dbReference type="RefSeq" id="WP_163742473.1">
    <property type="nucleotide sequence ID" value="NZ_AP022610.1"/>
</dbReference>
<feature type="chain" id="PRO_5029877629" description="MspA protein" evidence="3">
    <location>
        <begin position="31"/>
        <end position="252"/>
    </location>
</feature>
<evidence type="ECO:0000313" key="5">
    <source>
        <dbReference type="Proteomes" id="UP000466517"/>
    </source>
</evidence>
<protein>
    <recommendedName>
        <fullName evidence="6">MspA protein</fullName>
    </recommendedName>
</protein>
<dbReference type="Pfam" id="PF09203">
    <property type="entry name" value="MspA"/>
    <property type="match status" value="1"/>
</dbReference>
<dbReference type="KEGG" id="mmag:MMAD_50860"/>
<sequence length="252" mass="25009">MKRTTRHRLAILAAAGLVGPLTAVAPAALADPPAGPDPAVVPADPDPAVVPAADPGPPPPDDGVVASSPPGVVTTPDGWVLTVAATNETELPVAPLTTALSSREYLVGGTFTGTVTGSGKTKLSGGTLEAGYQIGCGIELGQLRLIGQAGVTVGLGFTGSAAAGGLTGIGLGSVSFPLSGTIEIHPKPGSVSTVTVDKKSFKAAPARVTLKDTHIKVDGCVGQSFLRSYATLTSSTTDTDDVVAYYGVTKSV</sequence>
<proteinExistence type="predicted"/>
<dbReference type="Gene3D" id="2.60.40.1650">
    <property type="entry name" value="Porin MspA (Ig-like beta-sandwich domain)"/>
    <property type="match status" value="1"/>
</dbReference>
<dbReference type="Proteomes" id="UP000466517">
    <property type="component" value="Chromosome"/>
</dbReference>
<organism evidence="4 5">
    <name type="scientific">Mycolicibacterium madagascariense</name>
    <dbReference type="NCBI Taxonomy" id="212765"/>
    <lineage>
        <taxon>Bacteria</taxon>
        <taxon>Bacillati</taxon>
        <taxon>Actinomycetota</taxon>
        <taxon>Actinomycetes</taxon>
        <taxon>Mycobacteriales</taxon>
        <taxon>Mycobacteriaceae</taxon>
        <taxon>Mycolicibacterium</taxon>
    </lineage>
</organism>
<gene>
    <name evidence="4" type="ORF">MMAD_50860</name>
</gene>
<dbReference type="AlphaFoldDB" id="A0A7I7XNH6"/>
<dbReference type="Gene3D" id="2.10.300.10">
    <property type="entry name" value="Porin MspA ribbon domain"/>
    <property type="match status" value="1"/>
</dbReference>
<feature type="region of interest" description="Disordered" evidence="2">
    <location>
        <begin position="29"/>
        <end position="71"/>
    </location>
</feature>
<dbReference type="InterPro" id="IPR036435">
    <property type="entry name" value="Leukocidin/porin_MspA_sf"/>
</dbReference>
<feature type="signal peptide" evidence="3">
    <location>
        <begin position="1"/>
        <end position="30"/>
    </location>
</feature>
<reference evidence="4 5" key="1">
    <citation type="journal article" date="2019" name="Emerg. Microbes Infect.">
        <title>Comprehensive subspecies identification of 175 nontuberculous mycobacteria species based on 7547 genomic profiles.</title>
        <authorList>
            <person name="Matsumoto Y."/>
            <person name="Kinjo T."/>
            <person name="Motooka D."/>
            <person name="Nabeya D."/>
            <person name="Jung N."/>
            <person name="Uechi K."/>
            <person name="Horii T."/>
            <person name="Iida T."/>
            <person name="Fujita J."/>
            <person name="Nakamura S."/>
        </authorList>
    </citation>
    <scope>NUCLEOTIDE SEQUENCE [LARGE SCALE GENOMIC DNA]</scope>
    <source>
        <strain evidence="4 5">JCM 13574</strain>
    </source>
</reference>
<dbReference type="EMBL" id="AP022610">
    <property type="protein sequence ID" value="BBZ30791.1"/>
    <property type="molecule type" value="Genomic_DNA"/>
</dbReference>
<keyword evidence="1 3" id="KW-0732">Signal</keyword>
<evidence type="ECO:0000256" key="1">
    <source>
        <dbReference type="ARBA" id="ARBA00022729"/>
    </source>
</evidence>
<name>A0A7I7XNH6_9MYCO</name>